<feature type="domain" description="AIG1-type G" evidence="2">
    <location>
        <begin position="6"/>
        <end position="148"/>
    </location>
</feature>
<dbReference type="GO" id="GO:0016787">
    <property type="term" value="F:hydrolase activity"/>
    <property type="evidence" value="ECO:0007669"/>
    <property type="project" value="UniProtKB-KW"/>
</dbReference>
<evidence type="ECO:0000259" key="2">
    <source>
        <dbReference type="Pfam" id="PF04548"/>
    </source>
</evidence>
<organism evidence="3 4">
    <name type="scientific">Cercophora newfieldiana</name>
    <dbReference type="NCBI Taxonomy" id="92897"/>
    <lineage>
        <taxon>Eukaryota</taxon>
        <taxon>Fungi</taxon>
        <taxon>Dikarya</taxon>
        <taxon>Ascomycota</taxon>
        <taxon>Pezizomycotina</taxon>
        <taxon>Sordariomycetes</taxon>
        <taxon>Sordariomycetidae</taxon>
        <taxon>Sordariales</taxon>
        <taxon>Lasiosphaeriaceae</taxon>
        <taxon>Cercophora</taxon>
    </lineage>
</organism>
<reference evidence="3" key="1">
    <citation type="submission" date="2023-06" db="EMBL/GenBank/DDBJ databases">
        <title>Genome-scale phylogeny and comparative genomics of the fungal order Sordariales.</title>
        <authorList>
            <consortium name="Lawrence Berkeley National Laboratory"/>
            <person name="Hensen N."/>
            <person name="Bonometti L."/>
            <person name="Westerberg I."/>
            <person name="Brannstrom I.O."/>
            <person name="Guillou S."/>
            <person name="Cros-Aarteil S."/>
            <person name="Calhoun S."/>
            <person name="Haridas S."/>
            <person name="Kuo A."/>
            <person name="Mondo S."/>
            <person name="Pangilinan J."/>
            <person name="Riley R."/>
            <person name="Labutti K."/>
            <person name="Andreopoulos B."/>
            <person name="Lipzen A."/>
            <person name="Chen C."/>
            <person name="Yanf M."/>
            <person name="Daum C."/>
            <person name="Ng V."/>
            <person name="Clum A."/>
            <person name="Steindorff A."/>
            <person name="Ohm R."/>
            <person name="Martin F."/>
            <person name="Silar P."/>
            <person name="Natvig D."/>
            <person name="Lalanne C."/>
            <person name="Gautier V."/>
            <person name="Ament-Velasquez S.L."/>
            <person name="Kruys A."/>
            <person name="Hutchinson M.I."/>
            <person name="Powell A.J."/>
            <person name="Barry K."/>
            <person name="Miller A.N."/>
            <person name="Grigoriev I.V."/>
            <person name="Debuchy R."/>
            <person name="Gladieux P."/>
            <person name="Thoren M.H."/>
            <person name="Johannesson H."/>
        </authorList>
    </citation>
    <scope>NUCLEOTIDE SEQUENCE</scope>
    <source>
        <strain evidence="3">SMH2532-1</strain>
    </source>
</reference>
<dbReference type="AlphaFoldDB" id="A0AA39XSM9"/>
<keyword evidence="3" id="KW-0378">Hydrolase</keyword>
<evidence type="ECO:0000313" key="3">
    <source>
        <dbReference type="EMBL" id="KAK0638652.1"/>
    </source>
</evidence>
<gene>
    <name evidence="3" type="ORF">B0T16DRAFT_517203</name>
</gene>
<name>A0AA39XSM9_9PEZI</name>
<protein>
    <submittedName>
        <fullName evidence="3">P-loop containing nucleoside triphosphate hydrolase protein</fullName>
    </submittedName>
</protein>
<evidence type="ECO:0000256" key="1">
    <source>
        <dbReference type="ARBA" id="ARBA00022741"/>
    </source>
</evidence>
<dbReference type="GO" id="GO:0005525">
    <property type="term" value="F:GTP binding"/>
    <property type="evidence" value="ECO:0007669"/>
    <property type="project" value="InterPro"/>
</dbReference>
<dbReference type="Pfam" id="PF04548">
    <property type="entry name" value="AIG1"/>
    <property type="match status" value="1"/>
</dbReference>
<keyword evidence="4" id="KW-1185">Reference proteome</keyword>
<proteinExistence type="predicted"/>
<comment type="caution">
    <text evidence="3">The sequence shown here is derived from an EMBL/GenBank/DDBJ whole genome shotgun (WGS) entry which is preliminary data.</text>
</comment>
<dbReference type="SUPFAM" id="SSF52540">
    <property type="entry name" value="P-loop containing nucleoside triphosphate hydrolases"/>
    <property type="match status" value="1"/>
</dbReference>
<dbReference type="InterPro" id="IPR027417">
    <property type="entry name" value="P-loop_NTPase"/>
</dbReference>
<dbReference type="Proteomes" id="UP001174936">
    <property type="component" value="Unassembled WGS sequence"/>
</dbReference>
<accession>A0AA39XSM9</accession>
<evidence type="ECO:0000313" key="4">
    <source>
        <dbReference type="Proteomes" id="UP001174936"/>
    </source>
</evidence>
<dbReference type="InterPro" id="IPR006703">
    <property type="entry name" value="G_AIG1"/>
</dbReference>
<sequence>MASPVTLLLIGPTGSGKSSFVKRVAKLKNGDIQIAHGNKACTNRCQEYTAMHGGVKFSIIDTPGLHDEPNSNLHVLKEIASLLTAKTGRNGQPLVTGAVYFHPITQKRFTGPSKLNLDVFKAICGPEFFRRVVFVTTMWETIKPGKLAIFEKLSEELRNDTLDLTGEGGPVYDLKEMDQDKIDFAVLQHFMAVPRKNHRSLLFEREILKPGKSNFKKTTAGVVIKKQANSGSCVIL</sequence>
<dbReference type="Gene3D" id="3.40.50.300">
    <property type="entry name" value="P-loop containing nucleotide triphosphate hydrolases"/>
    <property type="match status" value="1"/>
</dbReference>
<dbReference type="EMBL" id="JAULSV010000007">
    <property type="protein sequence ID" value="KAK0638652.1"/>
    <property type="molecule type" value="Genomic_DNA"/>
</dbReference>
<keyword evidence="1" id="KW-0547">Nucleotide-binding</keyword>